<keyword evidence="2" id="KW-1185">Reference proteome</keyword>
<protein>
    <submittedName>
        <fullName evidence="1">Uncharacterized protein</fullName>
    </submittedName>
</protein>
<organism evidence="1 2">
    <name type="scientific">Xylaria curta</name>
    <dbReference type="NCBI Taxonomy" id="42375"/>
    <lineage>
        <taxon>Eukaryota</taxon>
        <taxon>Fungi</taxon>
        <taxon>Dikarya</taxon>
        <taxon>Ascomycota</taxon>
        <taxon>Pezizomycotina</taxon>
        <taxon>Sordariomycetes</taxon>
        <taxon>Xylariomycetidae</taxon>
        <taxon>Xylariales</taxon>
        <taxon>Xylariaceae</taxon>
        <taxon>Xylaria</taxon>
    </lineage>
</organism>
<evidence type="ECO:0000313" key="1">
    <source>
        <dbReference type="EMBL" id="KAJ2993410.1"/>
    </source>
</evidence>
<sequence>MSALGSVFPRQAIDLNGPSIPAPPGEFSQLDNPPNGNYIAVPFITVSVVLSAVFYLIRFYAKYLGKKLNIADYLSFVAFPVFWVYIYYSYSLSWNGGYLVHQWDIRLKDTTDFNYITWIATLFYVWVIGLVKCAILLEWVEIFVPQGKRTYFSWTAYATCFAFAALSILIFVLDLVNCTPFEGNWNLLVPGRTCKFEVPAFALASATTNFALDLIPLILAQRVIWSLQLSWQSKSGVSLIFLVGLAAVAANAVRLYYATRFYVSPDISYYFSILAITSLAETLAANLVLCIPFTPRAFLGLKQTKVYSTLIGYGTVRGDTAYTNQSDNHFDSSELRRIRKPRDHWFNSSKLDTNQTNLDTVDDNTHETESQRRLRSSINNAPGEC</sequence>
<dbReference type="Proteomes" id="UP001143856">
    <property type="component" value="Unassembled WGS sequence"/>
</dbReference>
<reference evidence="1" key="1">
    <citation type="submission" date="2022-10" db="EMBL/GenBank/DDBJ databases">
        <title>Genome Sequence of Xylaria curta.</title>
        <authorList>
            <person name="Buettner E."/>
        </authorList>
    </citation>
    <scope>NUCLEOTIDE SEQUENCE</scope>
    <source>
        <strain evidence="1">Babe10</strain>
    </source>
</reference>
<accession>A0ACC1PKW0</accession>
<comment type="caution">
    <text evidence="1">The sequence shown here is derived from an EMBL/GenBank/DDBJ whole genome shotgun (WGS) entry which is preliminary data.</text>
</comment>
<gene>
    <name evidence="1" type="ORF">NUW58_g1851</name>
</gene>
<evidence type="ECO:0000313" key="2">
    <source>
        <dbReference type="Proteomes" id="UP001143856"/>
    </source>
</evidence>
<dbReference type="EMBL" id="JAPDGR010000217">
    <property type="protein sequence ID" value="KAJ2993410.1"/>
    <property type="molecule type" value="Genomic_DNA"/>
</dbReference>
<proteinExistence type="predicted"/>
<name>A0ACC1PKW0_9PEZI</name>